<gene>
    <name evidence="1" type="ORF">TM448A01921_0004</name>
</gene>
<protein>
    <submittedName>
        <fullName evidence="1">Uncharacterized protein</fullName>
    </submittedName>
</protein>
<reference evidence="1" key="1">
    <citation type="submission" date="2020-03" db="EMBL/GenBank/DDBJ databases">
        <title>The deep terrestrial virosphere.</title>
        <authorList>
            <person name="Holmfeldt K."/>
            <person name="Nilsson E."/>
            <person name="Simone D."/>
            <person name="Lopez-Fernandez M."/>
            <person name="Wu X."/>
            <person name="de Brujin I."/>
            <person name="Lundin D."/>
            <person name="Andersson A."/>
            <person name="Bertilsson S."/>
            <person name="Dopson M."/>
        </authorList>
    </citation>
    <scope>NUCLEOTIDE SEQUENCE</scope>
    <source>
        <strain evidence="1">TM448A01921</strain>
    </source>
</reference>
<proteinExistence type="predicted"/>
<evidence type="ECO:0000313" key="1">
    <source>
        <dbReference type="EMBL" id="QJA50922.1"/>
    </source>
</evidence>
<dbReference type="EMBL" id="MT144225">
    <property type="protein sequence ID" value="QJA50922.1"/>
    <property type="molecule type" value="Genomic_DNA"/>
</dbReference>
<dbReference type="AlphaFoldDB" id="A0A6H1ZTY3"/>
<accession>A0A6H1ZTY3</accession>
<name>A0A6H1ZTY3_9ZZZZ</name>
<sequence length="117" mass="13718">MGELREGVEGYESPQHSNMLVDDINFVVTKKQDGDWIDLISVLGYFTHFYTDSHHIIDEGERGLREGLSPWGLYYIDVSRKRFPLCPQMKWRGYRKGEIKRIETLIKKIDGVLEDLK</sequence>
<organism evidence="1">
    <name type="scientific">viral metagenome</name>
    <dbReference type="NCBI Taxonomy" id="1070528"/>
    <lineage>
        <taxon>unclassified sequences</taxon>
        <taxon>metagenomes</taxon>
        <taxon>organismal metagenomes</taxon>
    </lineage>
</organism>